<dbReference type="GO" id="GO:0030170">
    <property type="term" value="F:pyridoxal phosphate binding"/>
    <property type="evidence" value="ECO:0007669"/>
    <property type="project" value="InterPro"/>
</dbReference>
<keyword evidence="4 9" id="KW-0032">Aminotransferase</keyword>
<dbReference type="PANTHER" id="PTHR42885">
    <property type="entry name" value="HISTIDINOL-PHOSPHATE AMINOTRANSFERASE-RELATED"/>
    <property type="match status" value="1"/>
</dbReference>
<keyword evidence="5 9" id="KW-0028">Amino-acid biosynthesis</keyword>
<evidence type="ECO:0000256" key="6">
    <source>
        <dbReference type="ARBA" id="ARBA00022679"/>
    </source>
</evidence>
<evidence type="ECO:0000313" key="12">
    <source>
        <dbReference type="Proteomes" id="UP000196365"/>
    </source>
</evidence>
<feature type="domain" description="Aminotransferase class I/classII large" evidence="10">
    <location>
        <begin position="24"/>
        <end position="343"/>
    </location>
</feature>
<comment type="cofactor">
    <cofactor evidence="1 9">
        <name>pyridoxal 5'-phosphate</name>
        <dbReference type="ChEBI" id="CHEBI:597326"/>
    </cofactor>
</comment>
<dbReference type="Gene3D" id="3.40.640.10">
    <property type="entry name" value="Type I PLP-dependent aspartate aminotransferase-like (Major domain)"/>
    <property type="match status" value="1"/>
</dbReference>
<dbReference type="UniPathway" id="UPA00031">
    <property type="reaction ID" value="UER00012"/>
</dbReference>
<evidence type="ECO:0000259" key="10">
    <source>
        <dbReference type="Pfam" id="PF00155"/>
    </source>
</evidence>
<evidence type="ECO:0000256" key="2">
    <source>
        <dbReference type="ARBA" id="ARBA00007970"/>
    </source>
</evidence>
<dbReference type="Gene3D" id="3.90.1150.10">
    <property type="entry name" value="Aspartate Aminotransferase, domain 1"/>
    <property type="match status" value="1"/>
</dbReference>
<comment type="subunit">
    <text evidence="3 9">Homodimer.</text>
</comment>
<sequence length="347" mass="39648">MKKLVKENIQKFAPYIVDKEPVRILLNANESPYNLFQYLKEEFIGKLEGRDLNRYPDTDSEDLRKALAKYLVVQKENIICGNGSDEIIQMIIHTFVGKGDTVIIPTPTFSMYGKFSSIGEGKVIEVPSYEDFKINVGEIIEQANKNRAKLIFLCNPNNPTGTLISREFILEIIQKTSSMIVLDEAYGDFCKENNLDLIKNPKVIILRTFSKAFSLAGARLGYGISHKNTINTLYKVKSPYNLNTFSQLIGEMVLENVDLVKRVIEKIIKERDRVFQELKNIKTVQVYPSHANFIFMKSEKIETIIMECKKEGIAIRDYSDPSLKEYIRLSIGTPEENDQVLNIIKGV</sequence>
<dbReference type="EC" id="2.6.1.9" evidence="9"/>
<dbReference type="Pfam" id="PF00155">
    <property type="entry name" value="Aminotran_1_2"/>
    <property type="match status" value="1"/>
</dbReference>
<evidence type="ECO:0000256" key="4">
    <source>
        <dbReference type="ARBA" id="ARBA00022576"/>
    </source>
</evidence>
<name>A0A1T4KNL4_9FIRM</name>
<evidence type="ECO:0000256" key="8">
    <source>
        <dbReference type="ARBA" id="ARBA00023102"/>
    </source>
</evidence>
<dbReference type="NCBIfam" id="TIGR01141">
    <property type="entry name" value="hisC"/>
    <property type="match status" value="1"/>
</dbReference>
<evidence type="ECO:0000256" key="1">
    <source>
        <dbReference type="ARBA" id="ARBA00001933"/>
    </source>
</evidence>
<protein>
    <recommendedName>
        <fullName evidence="9">Histidinol-phosphate aminotransferase</fullName>
        <ecNumber evidence="9">2.6.1.9</ecNumber>
    </recommendedName>
    <alternativeName>
        <fullName evidence="9">Imidazole acetol-phosphate transaminase</fullName>
    </alternativeName>
</protein>
<dbReference type="InterPro" id="IPR015421">
    <property type="entry name" value="PyrdxlP-dep_Trfase_major"/>
</dbReference>
<dbReference type="RefSeq" id="WP_087678055.1">
    <property type="nucleotide sequence ID" value="NZ_FUWV01000002.1"/>
</dbReference>
<dbReference type="InterPro" id="IPR015422">
    <property type="entry name" value="PyrdxlP-dep_Trfase_small"/>
</dbReference>
<evidence type="ECO:0000256" key="3">
    <source>
        <dbReference type="ARBA" id="ARBA00011738"/>
    </source>
</evidence>
<evidence type="ECO:0000256" key="7">
    <source>
        <dbReference type="ARBA" id="ARBA00022898"/>
    </source>
</evidence>
<evidence type="ECO:0000313" key="11">
    <source>
        <dbReference type="EMBL" id="SJZ43958.1"/>
    </source>
</evidence>
<keyword evidence="12" id="KW-1185">Reference proteome</keyword>
<organism evidence="11 12">
    <name type="scientific">Garciella nitratireducens DSM 15102</name>
    <dbReference type="NCBI Taxonomy" id="1121911"/>
    <lineage>
        <taxon>Bacteria</taxon>
        <taxon>Bacillati</taxon>
        <taxon>Bacillota</taxon>
        <taxon>Clostridia</taxon>
        <taxon>Eubacteriales</taxon>
        <taxon>Eubacteriaceae</taxon>
        <taxon>Garciella</taxon>
    </lineage>
</organism>
<comment type="catalytic activity">
    <reaction evidence="9">
        <text>L-histidinol phosphate + 2-oxoglutarate = 3-(imidazol-4-yl)-2-oxopropyl phosphate + L-glutamate</text>
        <dbReference type="Rhea" id="RHEA:23744"/>
        <dbReference type="ChEBI" id="CHEBI:16810"/>
        <dbReference type="ChEBI" id="CHEBI:29985"/>
        <dbReference type="ChEBI" id="CHEBI:57766"/>
        <dbReference type="ChEBI" id="CHEBI:57980"/>
        <dbReference type="EC" id="2.6.1.9"/>
    </reaction>
</comment>
<accession>A0A1T4KNL4</accession>
<dbReference type="CDD" id="cd00609">
    <property type="entry name" value="AAT_like"/>
    <property type="match status" value="1"/>
</dbReference>
<dbReference type="InterPro" id="IPR015424">
    <property type="entry name" value="PyrdxlP-dep_Trfase"/>
</dbReference>
<dbReference type="SUPFAM" id="SSF53383">
    <property type="entry name" value="PLP-dependent transferases"/>
    <property type="match status" value="1"/>
</dbReference>
<gene>
    <name evidence="9" type="primary">hisC</name>
    <name evidence="11" type="ORF">SAMN02745973_00626</name>
</gene>
<proteinExistence type="inferred from homology"/>
<comment type="similarity">
    <text evidence="2 9">Belongs to the class-II pyridoxal-phosphate-dependent aminotransferase family. Histidinol-phosphate aminotransferase subfamily.</text>
</comment>
<comment type="pathway">
    <text evidence="9">Amino-acid biosynthesis; L-histidine biosynthesis; L-histidine from 5-phospho-alpha-D-ribose 1-diphosphate: step 7/9.</text>
</comment>
<dbReference type="PANTHER" id="PTHR42885:SF2">
    <property type="entry name" value="HISTIDINOL-PHOSPHATE AMINOTRANSFERASE"/>
    <property type="match status" value="1"/>
</dbReference>
<dbReference type="AlphaFoldDB" id="A0A1T4KNL4"/>
<reference evidence="11 12" key="1">
    <citation type="submission" date="2017-02" db="EMBL/GenBank/DDBJ databases">
        <authorList>
            <person name="Peterson S.W."/>
        </authorList>
    </citation>
    <scope>NUCLEOTIDE SEQUENCE [LARGE SCALE GENOMIC DNA]</scope>
    <source>
        <strain evidence="11 12">DSM 15102</strain>
    </source>
</reference>
<dbReference type="HAMAP" id="MF_01023">
    <property type="entry name" value="HisC_aminotrans_2"/>
    <property type="match status" value="1"/>
</dbReference>
<dbReference type="OrthoDB" id="9813612at2"/>
<dbReference type="GO" id="GO:0000105">
    <property type="term" value="P:L-histidine biosynthetic process"/>
    <property type="evidence" value="ECO:0007669"/>
    <property type="project" value="UniProtKB-UniRule"/>
</dbReference>
<dbReference type="PROSITE" id="PS00599">
    <property type="entry name" value="AA_TRANSFER_CLASS_2"/>
    <property type="match status" value="1"/>
</dbReference>
<dbReference type="InterPro" id="IPR004839">
    <property type="entry name" value="Aminotransferase_I/II_large"/>
</dbReference>
<dbReference type="InterPro" id="IPR001917">
    <property type="entry name" value="Aminotrans_II_pyridoxalP_BS"/>
</dbReference>
<keyword evidence="6 9" id="KW-0808">Transferase</keyword>
<dbReference type="GO" id="GO:0004400">
    <property type="term" value="F:histidinol-phosphate transaminase activity"/>
    <property type="evidence" value="ECO:0007669"/>
    <property type="project" value="UniProtKB-UniRule"/>
</dbReference>
<keyword evidence="8 9" id="KW-0368">Histidine biosynthesis</keyword>
<dbReference type="EMBL" id="FUWV01000002">
    <property type="protein sequence ID" value="SJZ43958.1"/>
    <property type="molecule type" value="Genomic_DNA"/>
</dbReference>
<keyword evidence="7 9" id="KW-0663">Pyridoxal phosphate</keyword>
<dbReference type="Proteomes" id="UP000196365">
    <property type="component" value="Unassembled WGS sequence"/>
</dbReference>
<feature type="modified residue" description="N6-(pyridoxal phosphate)lysine" evidence="9">
    <location>
        <position position="211"/>
    </location>
</feature>
<dbReference type="InterPro" id="IPR005861">
    <property type="entry name" value="HisP_aminotrans"/>
</dbReference>
<evidence type="ECO:0000256" key="9">
    <source>
        <dbReference type="HAMAP-Rule" id="MF_01023"/>
    </source>
</evidence>
<evidence type="ECO:0000256" key="5">
    <source>
        <dbReference type="ARBA" id="ARBA00022605"/>
    </source>
</evidence>